<dbReference type="PANTHER" id="PTHR11986:SF79">
    <property type="entry name" value="ACETYLORNITHINE AMINOTRANSFERASE, MITOCHONDRIAL"/>
    <property type="match status" value="1"/>
</dbReference>
<dbReference type="InterPro" id="IPR015424">
    <property type="entry name" value="PyrdxlP-dep_Trfase"/>
</dbReference>
<keyword evidence="7" id="KW-1185">Reference proteome</keyword>
<dbReference type="RefSeq" id="WP_011522336.1">
    <property type="nucleotide sequence ID" value="NC_008009.1"/>
</dbReference>
<dbReference type="PIRSF" id="PIRSF000521">
    <property type="entry name" value="Transaminase_4ab_Lys_Orn"/>
    <property type="match status" value="1"/>
</dbReference>
<dbReference type="InterPro" id="IPR015421">
    <property type="entry name" value="PyrdxlP-dep_Trfase_major"/>
</dbReference>
<evidence type="ECO:0000256" key="4">
    <source>
        <dbReference type="ARBA" id="ARBA00022898"/>
    </source>
</evidence>
<sequence>MSDTIRKYQEYVITSFVKAVQPVVIESASGAIIKDISGREFIDCFAGISVVNAGHCNPKINAAAKAQIDKLVHCGSYIYHSQPTAQLAEKMAKITPGRLKKSFFANSGAEAIEGAMKVARLFTGKHEIISLQQSFHGRTWGTLSITGNQGRKKRGGPYAPGIAFAPAPYAFRSPWPNEPEKFASYCAKQVEETIRYSTSGDVAAFIAEPVMGEGGIIVPPQNYFREVKEVLDRHGILFIADEVQSGFGRTGKMFAIEHYDVEPDILVTAKGIANGYPIAAFTTRDEIAAAFKPGDHLSTFGGNPICCAAALANIEFFEEEKLCDQSTEKGQHALTRLRALQGRQSGIGEVRGLGLMIGVELVKDDHLTPAAAEAEAVRDTCFKAGVLIGVGGTNANVLRLQPPLVITYEQLNTALDVLEGAITEVVGRTAAVAGKA</sequence>
<dbReference type="AlphaFoldDB" id="Q1IRG6"/>
<dbReference type="FunFam" id="3.40.640.10:FF:000004">
    <property type="entry name" value="Acetylornithine aminotransferase"/>
    <property type="match status" value="1"/>
</dbReference>
<reference evidence="6 7" key="1">
    <citation type="journal article" date="2009" name="Appl. Environ. Microbiol.">
        <title>Three genomes from the phylum Acidobacteria provide insight into the lifestyles of these microorganisms in soils.</title>
        <authorList>
            <person name="Ward N.L."/>
            <person name="Challacombe J.F."/>
            <person name="Janssen P.H."/>
            <person name="Henrissat B."/>
            <person name="Coutinho P.M."/>
            <person name="Wu M."/>
            <person name="Xie G."/>
            <person name="Haft D.H."/>
            <person name="Sait M."/>
            <person name="Badger J."/>
            <person name="Barabote R.D."/>
            <person name="Bradley B."/>
            <person name="Brettin T.S."/>
            <person name="Brinkac L.M."/>
            <person name="Bruce D."/>
            <person name="Creasy T."/>
            <person name="Daugherty S.C."/>
            <person name="Davidsen T.M."/>
            <person name="DeBoy R.T."/>
            <person name="Detter J.C."/>
            <person name="Dodson R.J."/>
            <person name="Durkin A.S."/>
            <person name="Ganapathy A."/>
            <person name="Gwinn-Giglio M."/>
            <person name="Han C.S."/>
            <person name="Khouri H."/>
            <person name="Kiss H."/>
            <person name="Kothari S.P."/>
            <person name="Madupu R."/>
            <person name="Nelson K.E."/>
            <person name="Nelson W.C."/>
            <person name="Paulsen I."/>
            <person name="Penn K."/>
            <person name="Ren Q."/>
            <person name="Rosovitz M.J."/>
            <person name="Selengut J.D."/>
            <person name="Shrivastava S."/>
            <person name="Sullivan S.A."/>
            <person name="Tapia R."/>
            <person name="Thompson L.S."/>
            <person name="Watkins K.L."/>
            <person name="Yang Q."/>
            <person name="Yu C."/>
            <person name="Zafar N."/>
            <person name="Zhou L."/>
            <person name="Kuske C.R."/>
        </authorList>
    </citation>
    <scope>NUCLEOTIDE SEQUENCE [LARGE SCALE GENOMIC DNA]</scope>
    <source>
        <strain evidence="6 7">Ellin345</strain>
    </source>
</reference>
<organism evidence="6 7">
    <name type="scientific">Koribacter versatilis (strain Ellin345)</name>
    <dbReference type="NCBI Taxonomy" id="204669"/>
    <lineage>
        <taxon>Bacteria</taxon>
        <taxon>Pseudomonadati</taxon>
        <taxon>Acidobacteriota</taxon>
        <taxon>Terriglobia</taxon>
        <taxon>Terriglobales</taxon>
        <taxon>Candidatus Korobacteraceae</taxon>
        <taxon>Candidatus Korobacter</taxon>
    </lineage>
</organism>
<keyword evidence="4 5" id="KW-0663">Pyridoxal phosphate</keyword>
<gene>
    <name evidence="6" type="ordered locus">Acid345_1532</name>
</gene>
<dbReference type="EMBL" id="CP000360">
    <property type="protein sequence ID" value="ABF40534.1"/>
    <property type="molecule type" value="Genomic_DNA"/>
</dbReference>
<protein>
    <submittedName>
        <fullName evidence="6">Aminotransferase</fullName>
        <ecNumber evidence="6">2.6.1.-</ecNumber>
    </submittedName>
</protein>
<evidence type="ECO:0000256" key="1">
    <source>
        <dbReference type="ARBA" id="ARBA00001933"/>
    </source>
</evidence>
<evidence type="ECO:0000256" key="5">
    <source>
        <dbReference type="RuleBase" id="RU003560"/>
    </source>
</evidence>
<dbReference type="GO" id="GO:0008483">
    <property type="term" value="F:transaminase activity"/>
    <property type="evidence" value="ECO:0007669"/>
    <property type="project" value="UniProtKB-KW"/>
</dbReference>
<name>Q1IRG6_KORVE</name>
<evidence type="ECO:0000256" key="2">
    <source>
        <dbReference type="ARBA" id="ARBA00022576"/>
    </source>
</evidence>
<dbReference type="PROSITE" id="PS00600">
    <property type="entry name" value="AA_TRANSFER_CLASS_3"/>
    <property type="match status" value="1"/>
</dbReference>
<keyword evidence="3 6" id="KW-0808">Transferase</keyword>
<dbReference type="EC" id="2.6.1.-" evidence="6"/>
<dbReference type="STRING" id="204669.Acid345_1532"/>
<proteinExistence type="inferred from homology"/>
<evidence type="ECO:0000313" key="6">
    <source>
        <dbReference type="EMBL" id="ABF40534.1"/>
    </source>
</evidence>
<dbReference type="InterPro" id="IPR015422">
    <property type="entry name" value="PyrdxlP-dep_Trfase_small"/>
</dbReference>
<dbReference type="InterPro" id="IPR005814">
    <property type="entry name" value="Aminotrans_3"/>
</dbReference>
<comment type="cofactor">
    <cofactor evidence="1">
        <name>pyridoxal 5'-phosphate</name>
        <dbReference type="ChEBI" id="CHEBI:597326"/>
    </cofactor>
</comment>
<dbReference type="InterPro" id="IPR049704">
    <property type="entry name" value="Aminotrans_3_PPA_site"/>
</dbReference>
<evidence type="ECO:0000313" key="7">
    <source>
        <dbReference type="Proteomes" id="UP000002432"/>
    </source>
</evidence>
<dbReference type="KEGG" id="aba:Acid345_1532"/>
<evidence type="ECO:0000256" key="3">
    <source>
        <dbReference type="ARBA" id="ARBA00022679"/>
    </source>
</evidence>
<dbReference type="EnsemblBacteria" id="ABF40534">
    <property type="protein sequence ID" value="ABF40534"/>
    <property type="gene ID" value="Acid345_1532"/>
</dbReference>
<keyword evidence="2 6" id="KW-0032">Aminotransferase</keyword>
<dbReference type="SUPFAM" id="SSF53383">
    <property type="entry name" value="PLP-dependent transferases"/>
    <property type="match status" value="1"/>
</dbReference>
<comment type="similarity">
    <text evidence="5">Belongs to the class-III pyridoxal-phosphate-dependent aminotransferase family.</text>
</comment>
<dbReference type="Gene3D" id="3.40.640.10">
    <property type="entry name" value="Type I PLP-dependent aspartate aminotransferase-like (Major domain)"/>
    <property type="match status" value="1"/>
</dbReference>
<dbReference type="GO" id="GO:0042802">
    <property type="term" value="F:identical protein binding"/>
    <property type="evidence" value="ECO:0007669"/>
    <property type="project" value="TreeGrafter"/>
</dbReference>
<dbReference type="HOGENOM" id="CLU_016922_10_0_0"/>
<dbReference type="eggNOG" id="COG0160">
    <property type="taxonomic scope" value="Bacteria"/>
</dbReference>
<accession>Q1IRG6</accession>
<dbReference type="CDD" id="cd00610">
    <property type="entry name" value="OAT_like"/>
    <property type="match status" value="1"/>
</dbReference>
<dbReference type="OrthoDB" id="9807885at2"/>
<dbReference type="Pfam" id="PF00202">
    <property type="entry name" value="Aminotran_3"/>
    <property type="match status" value="1"/>
</dbReference>
<dbReference type="PANTHER" id="PTHR11986">
    <property type="entry name" value="AMINOTRANSFERASE CLASS III"/>
    <property type="match status" value="1"/>
</dbReference>
<dbReference type="GO" id="GO:0030170">
    <property type="term" value="F:pyridoxal phosphate binding"/>
    <property type="evidence" value="ECO:0007669"/>
    <property type="project" value="InterPro"/>
</dbReference>
<dbReference type="Gene3D" id="3.90.1150.10">
    <property type="entry name" value="Aspartate Aminotransferase, domain 1"/>
    <property type="match status" value="1"/>
</dbReference>
<dbReference type="InterPro" id="IPR050103">
    <property type="entry name" value="Class-III_PLP-dep_AT"/>
</dbReference>
<dbReference type="Proteomes" id="UP000002432">
    <property type="component" value="Chromosome"/>
</dbReference>